<evidence type="ECO:0000313" key="3">
    <source>
        <dbReference type="Proteomes" id="UP000218811"/>
    </source>
</evidence>
<dbReference type="EMBL" id="KB468135">
    <property type="protein sequence ID" value="PCH43142.1"/>
    <property type="molecule type" value="Genomic_DNA"/>
</dbReference>
<keyword evidence="3" id="KW-1185">Reference proteome</keyword>
<evidence type="ECO:0000313" key="2">
    <source>
        <dbReference type="EMBL" id="PCH43142.1"/>
    </source>
</evidence>
<evidence type="ECO:0000256" key="1">
    <source>
        <dbReference type="SAM" id="MobiDB-lite"/>
    </source>
</evidence>
<dbReference type="AlphaFoldDB" id="A0A2H3JLR7"/>
<feature type="region of interest" description="Disordered" evidence="1">
    <location>
        <begin position="158"/>
        <end position="177"/>
    </location>
</feature>
<gene>
    <name evidence="2" type="ORF">WOLCODRAFT_153202</name>
</gene>
<name>A0A2H3JLR7_WOLCO</name>
<proteinExistence type="predicted"/>
<organism evidence="2 3">
    <name type="scientific">Wolfiporia cocos (strain MD-104)</name>
    <name type="common">Brown rot fungus</name>
    <dbReference type="NCBI Taxonomy" id="742152"/>
    <lineage>
        <taxon>Eukaryota</taxon>
        <taxon>Fungi</taxon>
        <taxon>Dikarya</taxon>
        <taxon>Basidiomycota</taxon>
        <taxon>Agaricomycotina</taxon>
        <taxon>Agaricomycetes</taxon>
        <taxon>Polyporales</taxon>
        <taxon>Phaeolaceae</taxon>
        <taxon>Wolfiporia</taxon>
    </lineage>
</organism>
<sequence>MIALALGGRCGLRRLRILPGNAALCIYQVPPHYRIDVHEARALARRAQGGSAPKVVGKRADLPSRFSSPGSSSYVHYDQITGFADDLYELGCNRLCANRRPRDHSRGCEPQDKFTLPTLGGQLLPLQEMTHQQGFSLTLPRLECRTVNLEHGSTALYVAEQPRLDGPSGASLSPRSP</sequence>
<reference evidence="2 3" key="1">
    <citation type="journal article" date="2012" name="Science">
        <title>The Paleozoic origin of enzymatic lignin decomposition reconstructed from 31 fungal genomes.</title>
        <authorList>
            <person name="Floudas D."/>
            <person name="Binder M."/>
            <person name="Riley R."/>
            <person name="Barry K."/>
            <person name="Blanchette R.A."/>
            <person name="Henrissat B."/>
            <person name="Martinez A.T."/>
            <person name="Otillar R."/>
            <person name="Spatafora J.W."/>
            <person name="Yadav J.S."/>
            <person name="Aerts A."/>
            <person name="Benoit I."/>
            <person name="Boyd A."/>
            <person name="Carlson A."/>
            <person name="Copeland A."/>
            <person name="Coutinho P.M."/>
            <person name="de Vries R.P."/>
            <person name="Ferreira P."/>
            <person name="Findley K."/>
            <person name="Foster B."/>
            <person name="Gaskell J."/>
            <person name="Glotzer D."/>
            <person name="Gorecki P."/>
            <person name="Heitman J."/>
            <person name="Hesse C."/>
            <person name="Hori C."/>
            <person name="Igarashi K."/>
            <person name="Jurgens J.A."/>
            <person name="Kallen N."/>
            <person name="Kersten P."/>
            <person name="Kohler A."/>
            <person name="Kuees U."/>
            <person name="Kumar T.K.A."/>
            <person name="Kuo A."/>
            <person name="LaButti K."/>
            <person name="Larrondo L.F."/>
            <person name="Lindquist E."/>
            <person name="Ling A."/>
            <person name="Lombard V."/>
            <person name="Lucas S."/>
            <person name="Lundell T."/>
            <person name="Martin R."/>
            <person name="McLaughlin D.J."/>
            <person name="Morgenstern I."/>
            <person name="Morin E."/>
            <person name="Murat C."/>
            <person name="Nagy L.G."/>
            <person name="Nolan M."/>
            <person name="Ohm R.A."/>
            <person name="Patyshakuliyeva A."/>
            <person name="Rokas A."/>
            <person name="Ruiz-Duenas F.J."/>
            <person name="Sabat G."/>
            <person name="Salamov A."/>
            <person name="Samejima M."/>
            <person name="Schmutz J."/>
            <person name="Slot J.C."/>
            <person name="St John F."/>
            <person name="Stenlid J."/>
            <person name="Sun H."/>
            <person name="Sun S."/>
            <person name="Syed K."/>
            <person name="Tsang A."/>
            <person name="Wiebenga A."/>
            <person name="Young D."/>
            <person name="Pisabarro A."/>
            <person name="Eastwood D.C."/>
            <person name="Martin F."/>
            <person name="Cullen D."/>
            <person name="Grigoriev I.V."/>
            <person name="Hibbett D.S."/>
        </authorList>
    </citation>
    <scope>NUCLEOTIDE SEQUENCE [LARGE SCALE GENOMIC DNA]</scope>
    <source>
        <strain evidence="2 3">MD-104</strain>
    </source>
</reference>
<accession>A0A2H3JLR7</accession>
<dbReference type="Proteomes" id="UP000218811">
    <property type="component" value="Unassembled WGS sequence"/>
</dbReference>
<protein>
    <submittedName>
        <fullName evidence="2">Uncharacterized protein</fullName>
    </submittedName>
</protein>